<dbReference type="EMBL" id="CACVAR010000306">
    <property type="protein sequence ID" value="CAA6819900.1"/>
    <property type="molecule type" value="Genomic_DNA"/>
</dbReference>
<sequence>MIMDLNLKNRIKAKIAYFLTNFSLFSRVHTDKMNPFSKLKGENYVRQSVIYY</sequence>
<accession>A0A6S6TTC0</accession>
<protein>
    <submittedName>
        <fullName evidence="1">Uncharacterized protein</fullName>
    </submittedName>
</protein>
<name>A0A6S6TTC0_9BACT</name>
<dbReference type="AlphaFoldDB" id="A0A6S6TTC0"/>
<proteinExistence type="predicted"/>
<gene>
    <name evidence="1" type="ORF">HELGO_WM21220</name>
</gene>
<reference evidence="1" key="1">
    <citation type="submission" date="2020-01" db="EMBL/GenBank/DDBJ databases">
        <authorList>
            <person name="Meier V. D."/>
            <person name="Meier V D."/>
        </authorList>
    </citation>
    <scope>NUCLEOTIDE SEQUENCE</scope>
    <source>
        <strain evidence="1">HLG_WM_MAG_03</strain>
    </source>
</reference>
<evidence type="ECO:0000313" key="1">
    <source>
        <dbReference type="EMBL" id="CAA6819900.1"/>
    </source>
</evidence>
<organism evidence="1">
    <name type="scientific">uncultured Sulfurovum sp</name>
    <dbReference type="NCBI Taxonomy" id="269237"/>
    <lineage>
        <taxon>Bacteria</taxon>
        <taxon>Pseudomonadati</taxon>
        <taxon>Campylobacterota</taxon>
        <taxon>Epsilonproteobacteria</taxon>
        <taxon>Campylobacterales</taxon>
        <taxon>Sulfurovaceae</taxon>
        <taxon>Sulfurovum</taxon>
        <taxon>environmental samples</taxon>
    </lineage>
</organism>